<proteinExistence type="predicted"/>
<evidence type="ECO:0000313" key="1">
    <source>
        <dbReference type="EMBL" id="QJA47614.1"/>
    </source>
</evidence>
<sequence>MLALTDNIRETARISGRSAYTVHKIAHEDQDQILMRRAEMSAQLGKSFDATIYQTQEVIRFFLQRLMDTEEPEARLMIISGPLFDLGKLVAIQTERRQVISDLPGEITRTESKDPEKQREADRRYLAGILRELKTKPSGLPVLEEPSE</sequence>
<dbReference type="EMBL" id="MT144050">
    <property type="protein sequence ID" value="QJA47614.1"/>
    <property type="molecule type" value="Genomic_DNA"/>
</dbReference>
<name>A0A6H1ZJ75_9ZZZZ</name>
<gene>
    <name evidence="2" type="ORF">MM415B03018_0011</name>
    <name evidence="1" type="ORF">TM448A00705_0028</name>
    <name evidence="3" type="ORF">TM448B01003_0024</name>
</gene>
<accession>A0A6H1ZJ75</accession>
<reference evidence="1" key="1">
    <citation type="submission" date="2020-03" db="EMBL/GenBank/DDBJ databases">
        <title>The deep terrestrial virosphere.</title>
        <authorList>
            <person name="Holmfeldt K."/>
            <person name="Nilsson E."/>
            <person name="Simone D."/>
            <person name="Lopez-Fernandez M."/>
            <person name="Wu X."/>
            <person name="de Brujin I."/>
            <person name="Lundin D."/>
            <person name="Andersson A."/>
            <person name="Bertilsson S."/>
            <person name="Dopson M."/>
        </authorList>
    </citation>
    <scope>NUCLEOTIDE SEQUENCE</scope>
    <source>
        <strain evidence="2">MM415B03018</strain>
        <strain evidence="1">TM448A00705</strain>
        <strain evidence="3">TM448B01003</strain>
    </source>
</reference>
<dbReference type="EMBL" id="MT144684">
    <property type="protein sequence ID" value="QJH97373.1"/>
    <property type="molecule type" value="Genomic_DNA"/>
</dbReference>
<dbReference type="EMBL" id="MT142697">
    <property type="protein sequence ID" value="QJA87326.1"/>
    <property type="molecule type" value="Genomic_DNA"/>
</dbReference>
<dbReference type="AlphaFoldDB" id="A0A6H1ZJ75"/>
<evidence type="ECO:0000313" key="3">
    <source>
        <dbReference type="EMBL" id="QJH97373.1"/>
    </source>
</evidence>
<organism evidence="1">
    <name type="scientific">viral metagenome</name>
    <dbReference type="NCBI Taxonomy" id="1070528"/>
    <lineage>
        <taxon>unclassified sequences</taxon>
        <taxon>metagenomes</taxon>
        <taxon>organismal metagenomes</taxon>
    </lineage>
</organism>
<protein>
    <submittedName>
        <fullName evidence="1">Uncharacterized protein</fullName>
    </submittedName>
</protein>
<evidence type="ECO:0000313" key="2">
    <source>
        <dbReference type="EMBL" id="QJA87326.1"/>
    </source>
</evidence>